<evidence type="ECO:0000313" key="3">
    <source>
        <dbReference type="Proteomes" id="UP000824633"/>
    </source>
</evidence>
<dbReference type="Proteomes" id="UP000824633">
    <property type="component" value="Chromosome"/>
</dbReference>
<dbReference type="InterPro" id="IPR024301">
    <property type="entry name" value="Amidase_6"/>
</dbReference>
<keyword evidence="3" id="KW-1185">Reference proteome</keyword>
<gene>
    <name evidence="2" type="ORF">psyc5s11_40760</name>
</gene>
<feature type="domain" description="Putative amidase" evidence="1">
    <location>
        <begin position="185"/>
        <end position="313"/>
    </location>
</feature>
<name>A0ABN6J0Y5_9CLOT</name>
<evidence type="ECO:0000259" key="1">
    <source>
        <dbReference type="Pfam" id="PF12671"/>
    </source>
</evidence>
<proteinExistence type="predicted"/>
<sequence>MLSKSLYNLCALLSTPYDNLNSSSNNIYDLDNSLLQEIYLKKLFDFEWSKKLNSIFKNFQFDYNYNIIDQNFKFIKLKLNFKASFIIQNYPNNIPSACLHEYIVILEHLQGKYQIQFLLEKEEKPALYYYVLETDLSNIDNSIFYKSRISEENNISLIDSLYETFMTSNFFSNSNHAERKVSNFNIEEACNYAERFALNYNPNYKSFAGIGGDCTNFMSQILHAGGFKQTPTWKPYTHVWIRVQEFYAYLTTHKLGTNLPDDKSLDKGCLIQFYTPAIGRFFHNGFITYKLQNNDCLYCCHSYDKLNYPLSQIYPHRYPKIRALTFN</sequence>
<dbReference type="EMBL" id="AP024849">
    <property type="protein sequence ID" value="BCZ48009.1"/>
    <property type="molecule type" value="Genomic_DNA"/>
</dbReference>
<dbReference type="PANTHER" id="PTHR40032">
    <property type="entry name" value="EXPORTED PROTEIN-RELATED"/>
    <property type="match status" value="1"/>
</dbReference>
<dbReference type="PANTHER" id="PTHR40032:SF1">
    <property type="entry name" value="EXPORTED PROTEIN"/>
    <property type="match status" value="1"/>
</dbReference>
<accession>A0ABN6J0Y5</accession>
<organism evidence="2 3">
    <name type="scientific">Clostridium gelidum</name>
    <dbReference type="NCBI Taxonomy" id="704125"/>
    <lineage>
        <taxon>Bacteria</taxon>
        <taxon>Bacillati</taxon>
        <taxon>Bacillota</taxon>
        <taxon>Clostridia</taxon>
        <taxon>Eubacteriales</taxon>
        <taxon>Clostridiaceae</taxon>
        <taxon>Clostridium</taxon>
    </lineage>
</organism>
<dbReference type="RefSeq" id="WP_224034309.1">
    <property type="nucleotide sequence ID" value="NZ_AP024849.1"/>
</dbReference>
<reference evidence="3" key="1">
    <citation type="submission" date="2021-07" db="EMBL/GenBank/DDBJ databases">
        <title>Complete genome sequencing of a Clostridium isolate.</title>
        <authorList>
            <person name="Ueki A."/>
            <person name="Tonouchi A."/>
        </authorList>
    </citation>
    <scope>NUCLEOTIDE SEQUENCE [LARGE SCALE GENOMIC DNA]</scope>
    <source>
        <strain evidence="3">C5S11</strain>
    </source>
</reference>
<dbReference type="Pfam" id="PF12671">
    <property type="entry name" value="Amidase_6"/>
    <property type="match status" value="1"/>
</dbReference>
<evidence type="ECO:0000313" key="2">
    <source>
        <dbReference type="EMBL" id="BCZ48009.1"/>
    </source>
</evidence>
<protein>
    <recommendedName>
        <fullName evidence="1">Putative amidase domain-containing protein</fullName>
    </recommendedName>
</protein>